<dbReference type="Proteomes" id="UP000254055">
    <property type="component" value="Unassembled WGS sequence"/>
</dbReference>
<proteinExistence type="predicted"/>
<dbReference type="Pfam" id="PF18967">
    <property type="entry name" value="PycTM"/>
    <property type="match status" value="1"/>
</dbReference>
<evidence type="ECO:0000256" key="1">
    <source>
        <dbReference type="ARBA" id="ARBA00004236"/>
    </source>
</evidence>
<evidence type="ECO:0000256" key="2">
    <source>
        <dbReference type="ARBA" id="ARBA00022475"/>
    </source>
</evidence>
<evidence type="ECO:0000256" key="8">
    <source>
        <dbReference type="SAM" id="MobiDB-lite"/>
    </source>
</evidence>
<evidence type="ECO:0000313" key="11">
    <source>
        <dbReference type="EMBL" id="SUA43924.1"/>
    </source>
</evidence>
<dbReference type="GO" id="GO:0005886">
    <property type="term" value="C:plasma membrane"/>
    <property type="evidence" value="ECO:0007669"/>
    <property type="project" value="UniProtKB-SubCell"/>
</dbReference>
<feature type="transmembrane region" description="Helical" evidence="9">
    <location>
        <begin position="162"/>
        <end position="184"/>
    </location>
</feature>
<dbReference type="GO" id="GO:0000166">
    <property type="term" value="F:nucleotide binding"/>
    <property type="evidence" value="ECO:0007669"/>
    <property type="project" value="UniProtKB-KW"/>
</dbReference>
<feature type="transmembrane region" description="Helical" evidence="9">
    <location>
        <begin position="285"/>
        <end position="304"/>
    </location>
</feature>
<evidence type="ECO:0000256" key="3">
    <source>
        <dbReference type="ARBA" id="ARBA00022692"/>
    </source>
</evidence>
<protein>
    <submittedName>
        <fullName evidence="11">Protein of uncharacterized function (DUF3616)</fullName>
    </submittedName>
</protein>
<evidence type="ECO:0000313" key="12">
    <source>
        <dbReference type="Proteomes" id="UP000254055"/>
    </source>
</evidence>
<evidence type="ECO:0000256" key="5">
    <source>
        <dbReference type="ARBA" id="ARBA00022989"/>
    </source>
</evidence>
<keyword evidence="3 9" id="KW-0812">Transmembrane</keyword>
<comment type="subcellular location">
    <subcellularLocation>
        <location evidence="1">Cell membrane</location>
    </subcellularLocation>
</comment>
<feature type="region of interest" description="Disordered" evidence="8">
    <location>
        <begin position="1"/>
        <end position="106"/>
    </location>
</feature>
<dbReference type="GO" id="GO:0051607">
    <property type="term" value="P:defense response to virus"/>
    <property type="evidence" value="ECO:0007669"/>
    <property type="project" value="UniProtKB-KW"/>
</dbReference>
<evidence type="ECO:0000259" key="10">
    <source>
        <dbReference type="Pfam" id="PF18967"/>
    </source>
</evidence>
<evidence type="ECO:0000256" key="4">
    <source>
        <dbReference type="ARBA" id="ARBA00022741"/>
    </source>
</evidence>
<sequence length="619" mass="70001">MTEQENNKTHAEKSAQNDDLMSAENTHEQHNTMSNLAAQEPVLMLENLEDKENLQSPTEEAALNESESADDPAAAAKKAKKKLLKQQRKAKKEATSEPAEEPTLQLGTAKGVETMFRNAFRTEMELLALAATKANIMISLNGFIVSALMISGAFIFSTSPDFLVPAGIFMTTAAASIVFALLSASPERMGKMRATVEWLKDVFKRKASLRDFKTRVYEPEAHFVDESPNILIYEDRVKISKDRYWEMMQDIMANREEVYKKMSEELYWLGSLANKQFKYLNMSYAVFRWGLLFSVLAFIAIKTLPNVVPSMRADKAAAELRNLGINSFKGLYEPSAVQQLPDGRLLVIEDEHSRAASIVSFNKDGTLDENESIDTRIVRGFKRKLSDLEGLTLDNDGYVYAITSHSRNREGVRRPDREHFIRFKIRGNEVVELSSFNGLVDILETSEQVEQLIRGKIGTMLDFKTINIEGLAYDPTKNRLLLGFRDPEFSDKSMILYIDNPKEMFEKKAKPNFVDVAFLDIKGGGIRSINYDAVLKSFILTNEVKDEKGKKFPQFWLWNGEPASEAKPIDLPNMNHMTNVEAVDSVKVNGQNRLIFMSDDGDATKNIGGKYMIVEYDKF</sequence>
<dbReference type="EMBL" id="UGRS01000002">
    <property type="protein sequence ID" value="SUA43924.1"/>
    <property type="molecule type" value="Genomic_DNA"/>
</dbReference>
<keyword evidence="6" id="KW-0051">Antiviral defense</keyword>
<feature type="domain" description="Pycsar effector protein" evidence="10">
    <location>
        <begin position="126"/>
        <end position="300"/>
    </location>
</feature>
<organism evidence="11 12">
    <name type="scientific">Neisseria zoodegmatis</name>
    <dbReference type="NCBI Taxonomy" id="326523"/>
    <lineage>
        <taxon>Bacteria</taxon>
        <taxon>Pseudomonadati</taxon>
        <taxon>Pseudomonadota</taxon>
        <taxon>Betaproteobacteria</taxon>
        <taxon>Neisseriales</taxon>
        <taxon>Neisseriaceae</taxon>
        <taxon>Neisseria</taxon>
    </lineage>
</organism>
<dbReference type="AlphaFoldDB" id="A0A378WTZ9"/>
<feature type="compositionally biased region" description="Basic and acidic residues" evidence="8">
    <location>
        <begin position="1"/>
        <end position="16"/>
    </location>
</feature>
<keyword evidence="7 9" id="KW-0472">Membrane</keyword>
<dbReference type="SUPFAM" id="SSF101898">
    <property type="entry name" value="NHL repeat"/>
    <property type="match status" value="1"/>
</dbReference>
<gene>
    <name evidence="11" type="ORF">NCTC12229_01400</name>
</gene>
<dbReference type="RefSeq" id="WP_115134115.1">
    <property type="nucleotide sequence ID" value="NZ_UGRS01000002.1"/>
</dbReference>
<evidence type="ECO:0000256" key="9">
    <source>
        <dbReference type="SAM" id="Phobius"/>
    </source>
</evidence>
<feature type="transmembrane region" description="Helical" evidence="9">
    <location>
        <begin position="134"/>
        <end position="156"/>
    </location>
</feature>
<feature type="compositionally biased region" description="Basic residues" evidence="8">
    <location>
        <begin position="77"/>
        <end position="91"/>
    </location>
</feature>
<keyword evidence="5 9" id="KW-1133">Transmembrane helix</keyword>
<keyword evidence="4" id="KW-0547">Nucleotide-binding</keyword>
<evidence type="ECO:0000256" key="6">
    <source>
        <dbReference type="ARBA" id="ARBA00023118"/>
    </source>
</evidence>
<evidence type="ECO:0000256" key="7">
    <source>
        <dbReference type="ARBA" id="ARBA00023136"/>
    </source>
</evidence>
<accession>A0A378WTZ9</accession>
<reference evidence="11 12" key="1">
    <citation type="submission" date="2018-06" db="EMBL/GenBank/DDBJ databases">
        <authorList>
            <consortium name="Pathogen Informatics"/>
            <person name="Doyle S."/>
        </authorList>
    </citation>
    <scope>NUCLEOTIDE SEQUENCE [LARGE SCALE GENOMIC DNA]</scope>
    <source>
        <strain evidence="11 12">NCTC12229</strain>
    </source>
</reference>
<dbReference type="InterPro" id="IPR043760">
    <property type="entry name" value="PycTM_dom"/>
</dbReference>
<dbReference type="OrthoDB" id="5560405at2"/>
<name>A0A378WTZ9_9NEIS</name>
<keyword evidence="2" id="KW-1003">Cell membrane</keyword>